<name>A0A1I5GM50_9ACTN</name>
<evidence type="ECO:0000313" key="1">
    <source>
        <dbReference type="EMBL" id="SFO37134.1"/>
    </source>
</evidence>
<evidence type="ECO:0000313" key="2">
    <source>
        <dbReference type="Proteomes" id="UP000183642"/>
    </source>
</evidence>
<reference evidence="2" key="1">
    <citation type="submission" date="2016-10" db="EMBL/GenBank/DDBJ databases">
        <authorList>
            <person name="Varghese N."/>
            <person name="Submissions S."/>
        </authorList>
    </citation>
    <scope>NUCLEOTIDE SEQUENCE [LARGE SCALE GENOMIC DNA]</scope>
    <source>
        <strain evidence="2">DSM 43161</strain>
    </source>
</reference>
<dbReference type="RefSeq" id="WP_075014264.1">
    <property type="nucleotide sequence ID" value="NZ_FOWE01000007.1"/>
</dbReference>
<protein>
    <submittedName>
        <fullName evidence="1">Uncharacterized protein</fullName>
    </submittedName>
</protein>
<dbReference type="Proteomes" id="UP000183642">
    <property type="component" value="Unassembled WGS sequence"/>
</dbReference>
<organism evidence="1 2">
    <name type="scientific">Geodermatophilus obscurus</name>
    <dbReference type="NCBI Taxonomy" id="1861"/>
    <lineage>
        <taxon>Bacteria</taxon>
        <taxon>Bacillati</taxon>
        <taxon>Actinomycetota</taxon>
        <taxon>Actinomycetes</taxon>
        <taxon>Geodermatophilales</taxon>
        <taxon>Geodermatophilaceae</taxon>
        <taxon>Geodermatophilus</taxon>
    </lineage>
</organism>
<gene>
    <name evidence="1" type="ORF">SAMN05660359_02905</name>
</gene>
<dbReference type="OrthoDB" id="5196416at2"/>
<proteinExistence type="predicted"/>
<accession>A0A1I5GM50</accession>
<dbReference type="EMBL" id="FOWE01000007">
    <property type="protein sequence ID" value="SFO37134.1"/>
    <property type="molecule type" value="Genomic_DNA"/>
</dbReference>
<dbReference type="AlphaFoldDB" id="A0A1I5GM50"/>
<sequence>MPTVEATTALPYPHAERATAGLRAALREQHPNGEPPDWSKLVVTGPVEARDIRGRTWFHYRAALPVSSSAAH</sequence>
<keyword evidence="2" id="KW-1185">Reference proteome</keyword>